<evidence type="ECO:0000313" key="4">
    <source>
        <dbReference type="Proteomes" id="UP000246464"/>
    </source>
</evidence>
<protein>
    <submittedName>
        <fullName evidence="3">Putative soluble scavenger receptor cysteine-rich domain-containing protein SSC5D-like</fullName>
    </submittedName>
</protein>
<dbReference type="Proteomes" id="UP000246464">
    <property type="component" value="Chromosome 9"/>
</dbReference>
<name>A0A2U9BQX3_SCOMX</name>
<proteinExistence type="predicted"/>
<gene>
    <name evidence="3" type="ORF">SMAX5B_018761</name>
</gene>
<reference evidence="3 4" key="1">
    <citation type="submission" date="2017-12" db="EMBL/GenBank/DDBJ databases">
        <title>Integrating genomic resources of turbot (Scophthalmus maximus) in depth evaluation of genetic and physical mapping variation across individuals.</title>
        <authorList>
            <person name="Martinez P."/>
        </authorList>
    </citation>
    <scope>NUCLEOTIDE SEQUENCE [LARGE SCALE GENOMIC DNA]</scope>
</reference>
<evidence type="ECO:0000256" key="1">
    <source>
        <dbReference type="SAM" id="MobiDB-lite"/>
    </source>
</evidence>
<feature type="region of interest" description="Disordered" evidence="1">
    <location>
        <begin position="26"/>
        <end position="107"/>
    </location>
</feature>
<feature type="compositionally biased region" description="Low complexity" evidence="1">
    <location>
        <begin position="27"/>
        <end position="54"/>
    </location>
</feature>
<feature type="chain" id="PRO_5015939918" evidence="2">
    <location>
        <begin position="22"/>
        <end position="231"/>
    </location>
</feature>
<evidence type="ECO:0000256" key="2">
    <source>
        <dbReference type="SAM" id="SignalP"/>
    </source>
</evidence>
<feature type="signal peptide" evidence="2">
    <location>
        <begin position="1"/>
        <end position="21"/>
    </location>
</feature>
<sequence>MAMVILRTTLCAVFMVTAAMSKPVYLSEGGDSSKSSESSECNSSEEAAANAEPSQDPLQTAFTETVIPNAIEDTAPGPSPATINTSALLDPEDPQTSTDTSPLQLIPDDPAQTDIGIDVSNDIPDPAQNSNHADTVHVLQVNEVSPHPGITEPDIFMGFGGTTQPQLATTYHGFPQGATPPFPPHIKPTLPPFSTTPSLPIPIGATMNGVPLCFTFQFGTREPDPPRGDSI</sequence>
<accession>A0A2U9BQX3</accession>
<feature type="compositionally biased region" description="Polar residues" evidence="1">
    <location>
        <begin position="94"/>
        <end position="103"/>
    </location>
</feature>
<dbReference type="AlphaFoldDB" id="A0A2U9BQX3"/>
<dbReference type="EMBL" id="CP026251">
    <property type="protein sequence ID" value="AWP06597.1"/>
    <property type="molecule type" value="Genomic_DNA"/>
</dbReference>
<organism evidence="3 4">
    <name type="scientific">Scophthalmus maximus</name>
    <name type="common">Turbot</name>
    <name type="synonym">Psetta maxima</name>
    <dbReference type="NCBI Taxonomy" id="52904"/>
    <lineage>
        <taxon>Eukaryota</taxon>
        <taxon>Metazoa</taxon>
        <taxon>Chordata</taxon>
        <taxon>Craniata</taxon>
        <taxon>Vertebrata</taxon>
        <taxon>Euteleostomi</taxon>
        <taxon>Actinopterygii</taxon>
        <taxon>Neopterygii</taxon>
        <taxon>Teleostei</taxon>
        <taxon>Neoteleostei</taxon>
        <taxon>Acanthomorphata</taxon>
        <taxon>Carangaria</taxon>
        <taxon>Pleuronectiformes</taxon>
        <taxon>Pleuronectoidei</taxon>
        <taxon>Scophthalmidae</taxon>
        <taxon>Scophthalmus</taxon>
    </lineage>
</organism>
<keyword evidence="3" id="KW-0675">Receptor</keyword>
<keyword evidence="4" id="KW-1185">Reference proteome</keyword>
<keyword evidence="2" id="KW-0732">Signal</keyword>
<evidence type="ECO:0000313" key="3">
    <source>
        <dbReference type="EMBL" id="AWP06597.1"/>
    </source>
</evidence>